<organism evidence="1 2">
    <name type="scientific">Manihot esculenta</name>
    <name type="common">Cassava</name>
    <name type="synonym">Jatropha manihot</name>
    <dbReference type="NCBI Taxonomy" id="3983"/>
    <lineage>
        <taxon>Eukaryota</taxon>
        <taxon>Viridiplantae</taxon>
        <taxon>Streptophyta</taxon>
        <taxon>Embryophyta</taxon>
        <taxon>Tracheophyta</taxon>
        <taxon>Spermatophyta</taxon>
        <taxon>Magnoliopsida</taxon>
        <taxon>eudicotyledons</taxon>
        <taxon>Gunneridae</taxon>
        <taxon>Pentapetalae</taxon>
        <taxon>rosids</taxon>
        <taxon>fabids</taxon>
        <taxon>Malpighiales</taxon>
        <taxon>Euphorbiaceae</taxon>
        <taxon>Crotonoideae</taxon>
        <taxon>Manihoteae</taxon>
        <taxon>Manihot</taxon>
    </lineage>
</organism>
<dbReference type="EMBL" id="CM004397">
    <property type="protein sequence ID" value="KAG8643900.1"/>
    <property type="molecule type" value="Genomic_DNA"/>
</dbReference>
<accession>A0ACB7GUK4</accession>
<comment type="caution">
    <text evidence="1">The sequence shown here is derived from an EMBL/GenBank/DDBJ whole genome shotgun (WGS) entry which is preliminary data.</text>
</comment>
<evidence type="ECO:0000313" key="1">
    <source>
        <dbReference type="EMBL" id="KAG8643900.1"/>
    </source>
</evidence>
<protein>
    <submittedName>
        <fullName evidence="1">Uncharacterized protein</fullName>
    </submittedName>
</protein>
<dbReference type="Proteomes" id="UP000091857">
    <property type="component" value="Chromosome 11"/>
</dbReference>
<reference evidence="2" key="1">
    <citation type="journal article" date="2016" name="Nat. Biotechnol.">
        <title>Sequencing wild and cultivated cassava and related species reveals extensive interspecific hybridization and genetic diversity.</title>
        <authorList>
            <person name="Bredeson J.V."/>
            <person name="Lyons J.B."/>
            <person name="Prochnik S.E."/>
            <person name="Wu G.A."/>
            <person name="Ha C.M."/>
            <person name="Edsinger-Gonzales E."/>
            <person name="Grimwood J."/>
            <person name="Schmutz J."/>
            <person name="Rabbi I.Y."/>
            <person name="Egesi C."/>
            <person name="Nauluvula P."/>
            <person name="Lebot V."/>
            <person name="Ndunguru J."/>
            <person name="Mkamilo G."/>
            <person name="Bart R.S."/>
            <person name="Setter T.L."/>
            <person name="Gleadow R.M."/>
            <person name="Kulakow P."/>
            <person name="Ferguson M.E."/>
            <person name="Rounsley S."/>
            <person name="Rokhsar D.S."/>
        </authorList>
    </citation>
    <scope>NUCLEOTIDE SEQUENCE [LARGE SCALE GENOMIC DNA]</scope>
    <source>
        <strain evidence="2">cv. AM560-2</strain>
    </source>
</reference>
<keyword evidence="2" id="KW-1185">Reference proteome</keyword>
<sequence>MGCGISKLDLDPSGQGSQITTLHRRNDDKEDETDSGKSVSSAAGEGGSGFLKRVVGSNEKERGTCSPRKDIISIPCFKQPQVEIMVKDAPKEKKSQIDNNVEENLRPSNAEDCGGSILRCPGSPSFRVYCENDFTASSYEDSEEEREENKSNSGSSDKGEMPQARRGRLGRGLRSAMQMGSTRGLKNVLQRGGSLKMKNILNGTACMTHASSPTHESTAKLIPKAV</sequence>
<proteinExistence type="predicted"/>
<name>A0ACB7GUK4_MANES</name>
<gene>
    <name evidence="1" type="ORF">MANES_11G079900v8</name>
</gene>
<evidence type="ECO:0000313" key="2">
    <source>
        <dbReference type="Proteomes" id="UP000091857"/>
    </source>
</evidence>